<dbReference type="SUPFAM" id="SSF141868">
    <property type="entry name" value="EAL domain-like"/>
    <property type="match status" value="1"/>
</dbReference>
<dbReference type="InterPro" id="IPR050706">
    <property type="entry name" value="Cyclic-di-GMP_PDE-like"/>
</dbReference>
<dbReference type="Proteomes" id="UP000198943">
    <property type="component" value="Unassembled WGS sequence"/>
</dbReference>
<accession>A0A1G6IML6</accession>
<feature type="chain" id="PRO_5011683359" evidence="1">
    <location>
        <begin position="28"/>
        <end position="970"/>
    </location>
</feature>
<evidence type="ECO:0000313" key="4">
    <source>
        <dbReference type="EMBL" id="SDC07671.1"/>
    </source>
</evidence>
<dbReference type="SUPFAM" id="SSF53850">
    <property type="entry name" value="Periplasmic binding protein-like II"/>
    <property type="match status" value="2"/>
</dbReference>
<feature type="signal peptide" evidence="1">
    <location>
        <begin position="1"/>
        <end position="27"/>
    </location>
</feature>
<evidence type="ECO:0000313" key="5">
    <source>
        <dbReference type="Proteomes" id="UP000198943"/>
    </source>
</evidence>
<keyword evidence="1" id="KW-0732">Signal</keyword>
<dbReference type="SMART" id="SM00267">
    <property type="entry name" value="GGDEF"/>
    <property type="match status" value="1"/>
</dbReference>
<dbReference type="EMBL" id="FMYW01000002">
    <property type="protein sequence ID" value="SDC07671.1"/>
    <property type="molecule type" value="Genomic_DNA"/>
</dbReference>
<keyword evidence="5" id="KW-1185">Reference proteome</keyword>
<organism evidence="4 5">
    <name type="scientific">Succiniclasticum ruminis</name>
    <dbReference type="NCBI Taxonomy" id="40841"/>
    <lineage>
        <taxon>Bacteria</taxon>
        <taxon>Bacillati</taxon>
        <taxon>Bacillota</taxon>
        <taxon>Negativicutes</taxon>
        <taxon>Acidaminococcales</taxon>
        <taxon>Acidaminococcaceae</taxon>
        <taxon>Succiniclasticum</taxon>
    </lineage>
</organism>
<dbReference type="InterPro" id="IPR035919">
    <property type="entry name" value="EAL_sf"/>
</dbReference>
<evidence type="ECO:0000256" key="1">
    <source>
        <dbReference type="SAM" id="SignalP"/>
    </source>
</evidence>
<dbReference type="PANTHER" id="PTHR33121:SF70">
    <property type="entry name" value="SIGNALING PROTEIN YKOW"/>
    <property type="match status" value="1"/>
</dbReference>
<dbReference type="Gene3D" id="3.30.70.270">
    <property type="match status" value="1"/>
</dbReference>
<dbReference type="RefSeq" id="WP_176760366.1">
    <property type="nucleotide sequence ID" value="NZ_FMYW01000002.1"/>
</dbReference>
<dbReference type="GO" id="GO:0071111">
    <property type="term" value="F:cyclic-guanylate-specific phosphodiesterase activity"/>
    <property type="evidence" value="ECO:0007669"/>
    <property type="project" value="InterPro"/>
</dbReference>
<dbReference type="SMART" id="SM00052">
    <property type="entry name" value="EAL"/>
    <property type="match status" value="1"/>
</dbReference>
<reference evidence="5" key="1">
    <citation type="submission" date="2016-10" db="EMBL/GenBank/DDBJ databases">
        <authorList>
            <person name="Varghese N."/>
            <person name="Submissions S."/>
        </authorList>
    </citation>
    <scope>NUCLEOTIDE SEQUENCE [LARGE SCALE GENOMIC DNA]</scope>
    <source>
        <strain evidence="5">DSM 11005</strain>
    </source>
</reference>
<dbReference type="InterPro" id="IPR000160">
    <property type="entry name" value="GGDEF_dom"/>
</dbReference>
<evidence type="ECO:0000259" key="3">
    <source>
        <dbReference type="PROSITE" id="PS50887"/>
    </source>
</evidence>
<dbReference type="Pfam" id="PF00990">
    <property type="entry name" value="GGDEF"/>
    <property type="match status" value="1"/>
</dbReference>
<dbReference type="CDD" id="cd01948">
    <property type="entry name" value="EAL"/>
    <property type="match status" value="1"/>
</dbReference>
<dbReference type="PROSITE" id="PS50887">
    <property type="entry name" value="GGDEF"/>
    <property type="match status" value="1"/>
</dbReference>
<dbReference type="InterPro" id="IPR043128">
    <property type="entry name" value="Rev_trsase/Diguanyl_cyclase"/>
</dbReference>
<dbReference type="Pfam" id="PF00563">
    <property type="entry name" value="EAL"/>
    <property type="match status" value="1"/>
</dbReference>
<gene>
    <name evidence="4" type="ORF">SAMN04487864_102148</name>
</gene>
<dbReference type="AlphaFoldDB" id="A0A1G6IML6"/>
<dbReference type="Pfam" id="PF00497">
    <property type="entry name" value="SBP_bac_3"/>
    <property type="match status" value="1"/>
</dbReference>
<protein>
    <submittedName>
        <fullName evidence="4">Diguanylate cyclase (GGDEF) domain-containing protein</fullName>
    </submittedName>
</protein>
<dbReference type="InterPro" id="IPR029787">
    <property type="entry name" value="Nucleotide_cyclase"/>
</dbReference>
<dbReference type="InterPro" id="IPR001633">
    <property type="entry name" value="EAL_dom"/>
</dbReference>
<dbReference type="PROSITE" id="PS50883">
    <property type="entry name" value="EAL"/>
    <property type="match status" value="1"/>
</dbReference>
<dbReference type="InterPro" id="IPR001638">
    <property type="entry name" value="Solute-binding_3/MltF_N"/>
</dbReference>
<feature type="domain" description="EAL" evidence="2">
    <location>
        <begin position="711"/>
        <end position="967"/>
    </location>
</feature>
<evidence type="ECO:0000259" key="2">
    <source>
        <dbReference type="PROSITE" id="PS50883"/>
    </source>
</evidence>
<dbReference type="Gene3D" id="3.40.190.10">
    <property type="entry name" value="Periplasmic binding protein-like II"/>
    <property type="match status" value="4"/>
</dbReference>
<dbReference type="SMART" id="SM00062">
    <property type="entry name" value="PBPb"/>
    <property type="match status" value="2"/>
</dbReference>
<dbReference type="SUPFAM" id="SSF55073">
    <property type="entry name" value="Nucleotide cyclase"/>
    <property type="match status" value="1"/>
</dbReference>
<dbReference type="PANTHER" id="PTHR33121">
    <property type="entry name" value="CYCLIC DI-GMP PHOSPHODIESTERASE PDEF"/>
    <property type="match status" value="1"/>
</dbReference>
<proteinExistence type="predicted"/>
<dbReference type="Gene3D" id="3.20.20.450">
    <property type="entry name" value="EAL domain"/>
    <property type="match status" value="1"/>
</dbReference>
<feature type="domain" description="GGDEF" evidence="3">
    <location>
        <begin position="576"/>
        <end position="702"/>
    </location>
</feature>
<name>A0A1G6IML6_9FIRM</name>
<sequence>MRCKRMLGVLLSVITLLTMAVSFTAYARERAQKLVRVGWYDSAFHRRDQFGRRSGYGYEYQQRIATYTGWKYEYVEGSWSTLLEKLIAGEIDILSDVSYTPKRAEKILYSAEAMGAEGYHVFITPNNNEIRPDDFSTFNGKRVGVNKNSIQEQLFKQWVEKHNVHPIIVELTAKTPKLLEMLKNGEIDMLVTLDTYGNSADVVPVVKVGFAESFFGINKNRPDLKSDLDTAMNRIFEENRDFNQQMTQKFNRSSAVNKFLTMEEREWLTQHGTIRVGYRDHFLPFCKQDENSKKLVGALADYITFAEKAEKNAKPGFEPRAYATTEAALQALAKGEIDCVFPIALSAYDGEQRGIIITDPLISTEMFAVVRTDDHRGIVVDKEMKVAVVEGNPGYDTFLKDHFPKWKAKYYKDIQSAYQAVANGEADYSLVSNYRIGLESNLFEKYKLSVLTTNKNRDLSFAVRKKDDCLYSILNKINHIVPETSLNSALNNYAFRDTKVTLSDFVRDNLGYVVALVASIVAIVFWMQIRNMQSEEKAEEGRQIISETEHDHLTGLYNWNFFLVYASRLCREHPEQPRDAVVMNIERFHSINALHGRDFGDKVLRELGDEIRRFAEETDSIASRYEADRFDIYSPHREDWQAQLERFQARMDKLFHNANISLRMGVKPWQKDMEPVTQFDLARTACNKMRGTFKTQAAIFDAEMEKRENRDQRLLNDLNRALEKGELEVYYQPKYDIQAEHPRLSSAEALVRWRHPELGLLSPADFVPLFEQSGQITELDNYVWKEAARQIATWRSRHGVVMPVSVNLSRVDVFDPNLMEILDGIIARHELHAGDIKLEVTESAYTENAEQLIQVIEELRAKGYEIEMDDFGSGYSSLNMLSSMPIDVLKMDIAFIRNIERNEKDFRLVELIVDIARSLKVPVIAEGVETAGQLNLLRNAGCNLVQGYYFSAPLPAAEFERKILSEVEKA</sequence>